<gene>
    <name evidence="2" type="ORF">EYF80_031208</name>
</gene>
<name>A0A4Z2GYA1_9TELE</name>
<dbReference type="Proteomes" id="UP000314294">
    <property type="component" value="Unassembled WGS sequence"/>
</dbReference>
<feature type="region of interest" description="Disordered" evidence="1">
    <location>
        <begin position="68"/>
        <end position="99"/>
    </location>
</feature>
<sequence>MERAEDSARYTLLSVESAVGCGGLGGEALSHTLKEGLCESGSGAKPLGTKYANGVSKVTGVRQPCLGQQGEGPPKCVEHVREGPEKKEKKNTCDSGAQM</sequence>
<dbReference type="AlphaFoldDB" id="A0A4Z2GYA1"/>
<comment type="caution">
    <text evidence="2">The sequence shown here is derived from an EMBL/GenBank/DDBJ whole genome shotgun (WGS) entry which is preliminary data.</text>
</comment>
<reference evidence="2 3" key="1">
    <citation type="submission" date="2019-03" db="EMBL/GenBank/DDBJ databases">
        <title>First draft genome of Liparis tanakae, snailfish: a comprehensive survey of snailfish specific genes.</title>
        <authorList>
            <person name="Kim W."/>
            <person name="Song I."/>
            <person name="Jeong J.-H."/>
            <person name="Kim D."/>
            <person name="Kim S."/>
            <person name="Ryu S."/>
            <person name="Song J.Y."/>
            <person name="Lee S.K."/>
        </authorList>
    </citation>
    <scope>NUCLEOTIDE SEQUENCE [LARGE SCALE GENOMIC DNA]</scope>
    <source>
        <tissue evidence="2">Muscle</tissue>
    </source>
</reference>
<proteinExistence type="predicted"/>
<protein>
    <submittedName>
        <fullName evidence="2">Uncharacterized protein</fullName>
    </submittedName>
</protein>
<dbReference type="EMBL" id="SRLO01000375">
    <property type="protein sequence ID" value="TNN58588.1"/>
    <property type="molecule type" value="Genomic_DNA"/>
</dbReference>
<evidence type="ECO:0000313" key="3">
    <source>
        <dbReference type="Proteomes" id="UP000314294"/>
    </source>
</evidence>
<feature type="compositionally biased region" description="Basic and acidic residues" evidence="1">
    <location>
        <begin position="76"/>
        <end position="92"/>
    </location>
</feature>
<keyword evidence="3" id="KW-1185">Reference proteome</keyword>
<accession>A0A4Z2GYA1</accession>
<evidence type="ECO:0000313" key="2">
    <source>
        <dbReference type="EMBL" id="TNN58588.1"/>
    </source>
</evidence>
<organism evidence="2 3">
    <name type="scientific">Liparis tanakae</name>
    <name type="common">Tanaka's snailfish</name>
    <dbReference type="NCBI Taxonomy" id="230148"/>
    <lineage>
        <taxon>Eukaryota</taxon>
        <taxon>Metazoa</taxon>
        <taxon>Chordata</taxon>
        <taxon>Craniata</taxon>
        <taxon>Vertebrata</taxon>
        <taxon>Euteleostomi</taxon>
        <taxon>Actinopterygii</taxon>
        <taxon>Neopterygii</taxon>
        <taxon>Teleostei</taxon>
        <taxon>Neoteleostei</taxon>
        <taxon>Acanthomorphata</taxon>
        <taxon>Eupercaria</taxon>
        <taxon>Perciformes</taxon>
        <taxon>Cottioidei</taxon>
        <taxon>Cottales</taxon>
        <taxon>Liparidae</taxon>
        <taxon>Liparis</taxon>
    </lineage>
</organism>
<evidence type="ECO:0000256" key="1">
    <source>
        <dbReference type="SAM" id="MobiDB-lite"/>
    </source>
</evidence>